<evidence type="ECO:0000313" key="2">
    <source>
        <dbReference type="EMBL" id="CBW25037.1"/>
    </source>
</evidence>
<organism evidence="2 3">
    <name type="scientific">Halobacteriovorax marinus (strain ATCC BAA-682 / DSM 15412 / SJ)</name>
    <name type="common">Bacteriovorax marinus</name>
    <dbReference type="NCBI Taxonomy" id="862908"/>
    <lineage>
        <taxon>Bacteria</taxon>
        <taxon>Pseudomonadati</taxon>
        <taxon>Bdellovibrionota</taxon>
        <taxon>Bacteriovoracia</taxon>
        <taxon>Bacteriovoracales</taxon>
        <taxon>Halobacteriovoraceae</taxon>
        <taxon>Halobacteriovorax</taxon>
    </lineage>
</organism>
<name>E1X281_HALMS</name>
<feature type="transmembrane region" description="Helical" evidence="1">
    <location>
        <begin position="378"/>
        <end position="397"/>
    </location>
</feature>
<keyword evidence="1" id="KW-0812">Transmembrane</keyword>
<feature type="transmembrane region" description="Helical" evidence="1">
    <location>
        <begin position="157"/>
        <end position="176"/>
    </location>
</feature>
<feature type="transmembrane region" description="Helical" evidence="1">
    <location>
        <begin position="442"/>
        <end position="461"/>
    </location>
</feature>
<dbReference type="PATRIC" id="fig|862908.3.peg.94"/>
<dbReference type="EMBL" id="FQ312005">
    <property type="protein sequence ID" value="CBW25037.1"/>
    <property type="molecule type" value="Genomic_DNA"/>
</dbReference>
<feature type="transmembrane region" description="Helical" evidence="1">
    <location>
        <begin position="86"/>
        <end position="105"/>
    </location>
</feature>
<feature type="transmembrane region" description="Helical" evidence="1">
    <location>
        <begin position="20"/>
        <end position="38"/>
    </location>
</feature>
<dbReference type="AlphaFoldDB" id="E1X281"/>
<keyword evidence="3" id="KW-1185">Reference proteome</keyword>
<feature type="transmembrane region" description="Helical" evidence="1">
    <location>
        <begin position="44"/>
        <end position="65"/>
    </location>
</feature>
<feature type="transmembrane region" description="Helical" evidence="1">
    <location>
        <begin position="417"/>
        <end position="436"/>
    </location>
</feature>
<reference evidence="3" key="1">
    <citation type="journal article" date="2013" name="ISME J.">
        <title>A small predatory core genome in the divergent marine Bacteriovorax marinus SJ and the terrestrial Bdellovibrio bacteriovorus.</title>
        <authorList>
            <person name="Crossman L.C."/>
            <person name="Chen H."/>
            <person name="Cerdeno-Tarraga A.M."/>
            <person name="Brooks K."/>
            <person name="Quail M.A."/>
            <person name="Pineiro S.A."/>
            <person name="Hobley L."/>
            <person name="Sockett R.E."/>
            <person name="Bentley S.D."/>
            <person name="Parkhill J."/>
            <person name="Williams H.N."/>
            <person name="Stine O.C."/>
        </authorList>
    </citation>
    <scope>NUCLEOTIDE SEQUENCE [LARGE SCALE GENOMIC DNA]</scope>
    <source>
        <strain evidence="3">ATCC BAA-682 / DSM 15412 / SJ</strain>
    </source>
</reference>
<evidence type="ECO:0000313" key="3">
    <source>
        <dbReference type="Proteomes" id="UP000008963"/>
    </source>
</evidence>
<keyword evidence="1" id="KW-0472">Membrane</keyword>
<keyword evidence="1" id="KW-1133">Transmembrane helix</keyword>
<feature type="transmembrane region" description="Helical" evidence="1">
    <location>
        <begin position="220"/>
        <end position="241"/>
    </location>
</feature>
<accession>E1X281</accession>
<dbReference type="Proteomes" id="UP000008963">
    <property type="component" value="Chromosome"/>
</dbReference>
<feature type="transmembrane region" description="Helical" evidence="1">
    <location>
        <begin position="296"/>
        <end position="328"/>
    </location>
</feature>
<feature type="transmembrane region" description="Helical" evidence="1">
    <location>
        <begin position="340"/>
        <end position="358"/>
    </location>
</feature>
<sequence>MENTLEKKSGILYLKSKFFLYRIVIYFSFLLIPVYVQKSLSLKPIYLFLFMILYCSFIMSQWFFLGKEIDHRFKIYFRVNSSIDRVVYRLFLGMFSFIIIFNLLYLLPSKWVYNSFWIIWGALGLFYSWPTRGKIIQESVTTNFSEFRYLDSFEKTLVTLIVSLIVFSVPELPSLAQRDALIFFLDPSHQINEMFWNFLTVTFYPFKSYPSLFKIGWTTYFYTVNISMYLLTFYAFLRFFISRRLSLLGVFALLSSWSVSKIISANLGTTLIDTYSLVWLWGLLWVTKSSTYRTGLFIGLLGFFGTLINHSYTLLSLIQIAILMFFYLKDKTIWFKRQTLKYASFGLVLALITFMINFDFTKIYHPGGLELFYNLANLIDRKAFFILSVFGLLIVLIRRFIPSIKSVQVLKFGAVKFEELLVGLGVLILFGMLVNISTISKFSLLWIITLFSLIPLELIFLHISRLRSSRNMIYLIYILICLLDSHFEGRVKIFLKLFDS</sequence>
<gene>
    <name evidence="2" type="ordered locus">BMS_0097</name>
</gene>
<protein>
    <submittedName>
        <fullName evidence="2">Integral membrane protein</fullName>
    </submittedName>
</protein>
<feature type="transmembrane region" description="Helical" evidence="1">
    <location>
        <begin position="111"/>
        <end position="129"/>
    </location>
</feature>
<dbReference type="HOGENOM" id="CLU_544876_0_0_7"/>
<evidence type="ECO:0000256" key="1">
    <source>
        <dbReference type="SAM" id="Phobius"/>
    </source>
</evidence>
<proteinExistence type="predicted"/>
<dbReference type="KEGG" id="bmx:BMS_0097"/>